<name>A0AAV5MLS7_9ROSI</name>
<evidence type="ECO:0000256" key="2">
    <source>
        <dbReference type="ARBA" id="ARBA00023157"/>
    </source>
</evidence>
<proteinExistence type="predicted"/>
<dbReference type="InterPro" id="IPR036426">
    <property type="entry name" value="Bulb-type_lectin_dom_sf"/>
</dbReference>
<dbReference type="PANTHER" id="PTHR32444">
    <property type="entry name" value="BULB-TYPE LECTIN DOMAIN-CONTAINING PROTEIN"/>
    <property type="match status" value="1"/>
</dbReference>
<dbReference type="AlphaFoldDB" id="A0AAV5MLS7"/>
<dbReference type="Proteomes" id="UP001054252">
    <property type="component" value="Unassembled WGS sequence"/>
</dbReference>
<keyword evidence="2" id="KW-1015">Disulfide bond</keyword>
<comment type="caution">
    <text evidence="3">The sequence shown here is derived from an EMBL/GenBank/DDBJ whole genome shotgun (WGS) entry which is preliminary data.</text>
</comment>
<evidence type="ECO:0000313" key="4">
    <source>
        <dbReference type="Proteomes" id="UP001054252"/>
    </source>
</evidence>
<gene>
    <name evidence="3" type="ORF">SLEP1_g57178</name>
</gene>
<dbReference type="EMBL" id="BPVZ01000371">
    <property type="protein sequence ID" value="GKV50477.1"/>
    <property type="molecule type" value="Genomic_DNA"/>
</dbReference>
<dbReference type="PANTHER" id="PTHR32444:SF234">
    <property type="entry name" value="RECEPTOR-LIKE SERINE_THREONINE-PROTEIN KINASE"/>
    <property type="match status" value="1"/>
</dbReference>
<accession>A0AAV5MLS7</accession>
<dbReference type="Gene3D" id="2.90.10.10">
    <property type="entry name" value="Bulb-type lectin domain"/>
    <property type="match status" value="1"/>
</dbReference>
<sequence>MSVSCSDLLCGEDSADLFSGQSPQCSSEFDSSACIEESSIASFIEGERNFVPGFDYLARFQSQSLDASAREESVAFAWILKVKWSPTTLKMHSPFPLGRFSCSTNFITSSTNLSDGGTLVSSDGSFELGFFSSGSTAKRRYLGIWLKNIPVQNVVWVANRSGEQSRKPRFKRNQVPTELQKGLPLIVRHFADLLFVDRPPISLPPIVRRSSPLSLHFFCSADLHHLPHLIGSKQNRSSSGKWFLSSAKHLLLISSVDCRSPPPSSLD</sequence>
<reference evidence="3 4" key="1">
    <citation type="journal article" date="2021" name="Commun. Biol.">
        <title>The genome of Shorea leprosula (Dipterocarpaceae) highlights the ecological relevance of drought in aseasonal tropical rainforests.</title>
        <authorList>
            <person name="Ng K.K.S."/>
            <person name="Kobayashi M.J."/>
            <person name="Fawcett J.A."/>
            <person name="Hatakeyama M."/>
            <person name="Paape T."/>
            <person name="Ng C.H."/>
            <person name="Ang C.C."/>
            <person name="Tnah L.H."/>
            <person name="Lee C.T."/>
            <person name="Nishiyama T."/>
            <person name="Sese J."/>
            <person name="O'Brien M.J."/>
            <person name="Copetti D."/>
            <person name="Mohd Noor M.I."/>
            <person name="Ong R.C."/>
            <person name="Putra M."/>
            <person name="Sireger I.Z."/>
            <person name="Indrioko S."/>
            <person name="Kosugi Y."/>
            <person name="Izuno A."/>
            <person name="Isagi Y."/>
            <person name="Lee S.L."/>
            <person name="Shimizu K.K."/>
        </authorList>
    </citation>
    <scope>NUCLEOTIDE SEQUENCE [LARGE SCALE GENOMIC DNA]</scope>
    <source>
        <strain evidence="3">214</strain>
    </source>
</reference>
<protein>
    <recommendedName>
        <fullName evidence="5">Bulb-type lectin domain-containing protein</fullName>
    </recommendedName>
</protein>
<keyword evidence="4" id="KW-1185">Reference proteome</keyword>
<keyword evidence="1" id="KW-0732">Signal</keyword>
<evidence type="ECO:0000256" key="1">
    <source>
        <dbReference type="ARBA" id="ARBA00022729"/>
    </source>
</evidence>
<evidence type="ECO:0000313" key="3">
    <source>
        <dbReference type="EMBL" id="GKV50477.1"/>
    </source>
</evidence>
<evidence type="ECO:0008006" key="5">
    <source>
        <dbReference type="Google" id="ProtNLM"/>
    </source>
</evidence>
<organism evidence="3 4">
    <name type="scientific">Rubroshorea leprosula</name>
    <dbReference type="NCBI Taxonomy" id="152421"/>
    <lineage>
        <taxon>Eukaryota</taxon>
        <taxon>Viridiplantae</taxon>
        <taxon>Streptophyta</taxon>
        <taxon>Embryophyta</taxon>
        <taxon>Tracheophyta</taxon>
        <taxon>Spermatophyta</taxon>
        <taxon>Magnoliopsida</taxon>
        <taxon>eudicotyledons</taxon>
        <taxon>Gunneridae</taxon>
        <taxon>Pentapetalae</taxon>
        <taxon>rosids</taxon>
        <taxon>malvids</taxon>
        <taxon>Malvales</taxon>
        <taxon>Dipterocarpaceae</taxon>
        <taxon>Rubroshorea</taxon>
    </lineage>
</organism>